<dbReference type="InterPro" id="IPR012340">
    <property type="entry name" value="NA-bd_OB-fold"/>
</dbReference>
<evidence type="ECO:0000256" key="3">
    <source>
        <dbReference type="ARBA" id="ARBA00023274"/>
    </source>
</evidence>
<dbReference type="Pfam" id="PF00366">
    <property type="entry name" value="Ribosomal_S17"/>
    <property type="match status" value="1"/>
</dbReference>
<sequence length="468" mass="52946">MATELTVQSERAFLKQPHIFQNSKVKVKSGRPGKNGRRWYKDVGLGFRTPKTAIEGNYIDKKCPFTGLVSIRGRILTGTVVSTKMHRTLIIRREYLHFIKKYSRYEKRHKNLAAHVSPAFRVEDGDQVTVGQCRPLSKTSATHSLEPGRAPRVSIAMGWFDIFGSKPAEDPYRTLDPKLRDFLEKESPVKFQPNKSSDEAPKGPSQADPTAEDAQSRVPEKTLYKDGRYADLWKTYKPLEVVEATTKSSHEKLMDVLDGYKERKSLIGKAALENCAFQQEEWRKCMTSGSWSDTLTMCGEQVRKFERCYTMQSRFLRVLGYHAEPGRPQDLEEDIQLHADTLYQRMVAHEAVAAKAREDGRPVPAFEILPPPVVAKVAPRPSEDVEKRWAEQLEKLPEVERPAEEAALRADYYAKKGTADKLRLIKEGEDAERRKRIEEGKATTGDHFWGLFSSGSGSGSKKDSGKAA</sequence>
<dbReference type="GO" id="GO:0003735">
    <property type="term" value="F:structural constituent of ribosome"/>
    <property type="evidence" value="ECO:0007669"/>
    <property type="project" value="InterPro"/>
</dbReference>
<comment type="caution">
    <text evidence="7">The sequence shown here is derived from an EMBL/GenBank/DDBJ whole genome shotgun (WGS) entry which is preliminary data.</text>
</comment>
<dbReference type="Proteomes" id="UP001187682">
    <property type="component" value="Unassembled WGS sequence"/>
</dbReference>
<dbReference type="PRINTS" id="PR00973">
    <property type="entry name" value="RIBOSOMALS17"/>
</dbReference>
<dbReference type="InterPro" id="IPR032440">
    <property type="entry name" value="Ribosomal_uS17_N"/>
</dbReference>
<dbReference type="EMBL" id="ONZQ02000023">
    <property type="protein sequence ID" value="SPO07683.1"/>
    <property type="molecule type" value="Genomic_DNA"/>
</dbReference>
<keyword evidence="8" id="KW-1185">Reference proteome</keyword>
<protein>
    <submittedName>
        <fullName evidence="7">Related to 40s ribosomal protein s11.e, cytosolic</fullName>
    </submittedName>
</protein>
<dbReference type="Gene3D" id="2.40.50.1000">
    <property type="match status" value="1"/>
</dbReference>
<dbReference type="Pfam" id="PF16205">
    <property type="entry name" value="Ribosomal_S17_N"/>
    <property type="match status" value="1"/>
</dbReference>
<feature type="region of interest" description="Disordered" evidence="5">
    <location>
        <begin position="445"/>
        <end position="468"/>
    </location>
</feature>
<dbReference type="CDD" id="cd00364">
    <property type="entry name" value="Ribosomal_uS17"/>
    <property type="match status" value="1"/>
</dbReference>
<dbReference type="PANTHER" id="PTHR10744:SF9">
    <property type="entry name" value="40S RIBOSOMAL PROTEIN S11-RELATED"/>
    <property type="match status" value="1"/>
</dbReference>
<reference evidence="7" key="1">
    <citation type="submission" date="2018-03" db="EMBL/GenBank/DDBJ databases">
        <authorList>
            <person name="Guldener U."/>
        </authorList>
    </citation>
    <scope>NUCLEOTIDE SEQUENCE</scope>
</reference>
<keyword evidence="2 4" id="KW-0689">Ribosomal protein</keyword>
<dbReference type="AlphaFoldDB" id="A0AAE8N8V3"/>
<dbReference type="PANTHER" id="PTHR10744">
    <property type="entry name" value="40S RIBOSOMAL PROTEIN S11 FAMILY MEMBER"/>
    <property type="match status" value="1"/>
</dbReference>
<accession>A0AAE8N8V3</accession>
<comment type="similarity">
    <text evidence="1 4">Belongs to the universal ribosomal protein uS17 family.</text>
</comment>
<feature type="region of interest" description="Disordered" evidence="5">
    <location>
        <begin position="186"/>
        <end position="220"/>
    </location>
</feature>
<dbReference type="GO" id="GO:0006412">
    <property type="term" value="P:translation"/>
    <property type="evidence" value="ECO:0007669"/>
    <property type="project" value="InterPro"/>
</dbReference>
<evidence type="ECO:0000259" key="6">
    <source>
        <dbReference type="Pfam" id="PF16205"/>
    </source>
</evidence>
<gene>
    <name evidence="7" type="ORF">DNG_10378</name>
</gene>
<keyword evidence="3 4" id="KW-0687">Ribonucleoprotein</keyword>
<evidence type="ECO:0000256" key="1">
    <source>
        <dbReference type="ARBA" id="ARBA00010254"/>
    </source>
</evidence>
<evidence type="ECO:0000256" key="4">
    <source>
        <dbReference type="RuleBase" id="RU003872"/>
    </source>
</evidence>
<evidence type="ECO:0000256" key="5">
    <source>
        <dbReference type="SAM" id="MobiDB-lite"/>
    </source>
</evidence>
<evidence type="ECO:0000313" key="7">
    <source>
        <dbReference type="EMBL" id="SPO07683.1"/>
    </source>
</evidence>
<dbReference type="SUPFAM" id="SSF50249">
    <property type="entry name" value="Nucleic acid-binding proteins"/>
    <property type="match status" value="1"/>
</dbReference>
<dbReference type="InterPro" id="IPR019979">
    <property type="entry name" value="Ribosomal_uS17_CS"/>
</dbReference>
<feature type="domain" description="Small ribosomal subunit protein uS17 N-terminal" evidence="6">
    <location>
        <begin position="8"/>
        <end position="76"/>
    </location>
</feature>
<dbReference type="FunFam" id="2.40.50.1000:FF:000001">
    <property type="entry name" value="40S ribosomal protein S11"/>
    <property type="match status" value="1"/>
</dbReference>
<organism evidence="7 8">
    <name type="scientific">Cephalotrichum gorgonifer</name>
    <dbReference type="NCBI Taxonomy" id="2041049"/>
    <lineage>
        <taxon>Eukaryota</taxon>
        <taxon>Fungi</taxon>
        <taxon>Dikarya</taxon>
        <taxon>Ascomycota</taxon>
        <taxon>Pezizomycotina</taxon>
        <taxon>Sordariomycetes</taxon>
        <taxon>Hypocreomycetidae</taxon>
        <taxon>Microascales</taxon>
        <taxon>Microascaceae</taxon>
        <taxon>Cephalotrichum</taxon>
    </lineage>
</organism>
<dbReference type="PROSITE" id="PS00056">
    <property type="entry name" value="RIBOSOMAL_S17"/>
    <property type="match status" value="1"/>
</dbReference>
<proteinExistence type="inferred from homology"/>
<evidence type="ECO:0000256" key="2">
    <source>
        <dbReference type="ARBA" id="ARBA00022980"/>
    </source>
</evidence>
<dbReference type="GO" id="GO:0022627">
    <property type="term" value="C:cytosolic small ribosomal subunit"/>
    <property type="evidence" value="ECO:0007669"/>
    <property type="project" value="UniProtKB-ARBA"/>
</dbReference>
<dbReference type="InterPro" id="IPR000266">
    <property type="entry name" value="Ribosomal_uS17"/>
</dbReference>
<name>A0AAE8N8V3_9PEZI</name>
<evidence type="ECO:0000313" key="8">
    <source>
        <dbReference type="Proteomes" id="UP001187682"/>
    </source>
</evidence>